<evidence type="ECO:0000313" key="2">
    <source>
        <dbReference type="EMBL" id="KAH7236343.1"/>
    </source>
</evidence>
<organism evidence="2 3">
    <name type="scientific">Fusarium tricinctum</name>
    <dbReference type="NCBI Taxonomy" id="61284"/>
    <lineage>
        <taxon>Eukaryota</taxon>
        <taxon>Fungi</taxon>
        <taxon>Dikarya</taxon>
        <taxon>Ascomycota</taxon>
        <taxon>Pezizomycotina</taxon>
        <taxon>Sordariomycetes</taxon>
        <taxon>Hypocreomycetidae</taxon>
        <taxon>Hypocreales</taxon>
        <taxon>Nectriaceae</taxon>
        <taxon>Fusarium</taxon>
        <taxon>Fusarium tricinctum species complex</taxon>
    </lineage>
</organism>
<comment type="caution">
    <text evidence="2">The sequence shown here is derived from an EMBL/GenBank/DDBJ whole genome shotgun (WGS) entry which is preliminary data.</text>
</comment>
<feature type="chain" id="PRO_5035460608" description="Secreted protein" evidence="1">
    <location>
        <begin position="25"/>
        <end position="83"/>
    </location>
</feature>
<protein>
    <recommendedName>
        <fullName evidence="4">Secreted protein</fullName>
    </recommendedName>
</protein>
<sequence length="83" mass="9427">MLVMHTGWRIGSALLFYSAASVLVSDIDVYSVPVCYAQILFVKSYANMILRLVHSAPNNYTFPSRSRIKDKHANYSNQYAYST</sequence>
<dbReference type="AlphaFoldDB" id="A0A8K0RRF7"/>
<evidence type="ECO:0000313" key="3">
    <source>
        <dbReference type="Proteomes" id="UP000813427"/>
    </source>
</evidence>
<reference evidence="2" key="1">
    <citation type="journal article" date="2021" name="Nat. Commun.">
        <title>Genetic determinants of endophytism in the Arabidopsis root mycobiome.</title>
        <authorList>
            <person name="Mesny F."/>
            <person name="Miyauchi S."/>
            <person name="Thiergart T."/>
            <person name="Pickel B."/>
            <person name="Atanasova L."/>
            <person name="Karlsson M."/>
            <person name="Huettel B."/>
            <person name="Barry K.W."/>
            <person name="Haridas S."/>
            <person name="Chen C."/>
            <person name="Bauer D."/>
            <person name="Andreopoulos W."/>
            <person name="Pangilinan J."/>
            <person name="LaButti K."/>
            <person name="Riley R."/>
            <person name="Lipzen A."/>
            <person name="Clum A."/>
            <person name="Drula E."/>
            <person name="Henrissat B."/>
            <person name="Kohler A."/>
            <person name="Grigoriev I.V."/>
            <person name="Martin F.M."/>
            <person name="Hacquard S."/>
        </authorList>
    </citation>
    <scope>NUCLEOTIDE SEQUENCE</scope>
    <source>
        <strain evidence="2">MPI-SDFR-AT-0068</strain>
    </source>
</reference>
<proteinExistence type="predicted"/>
<dbReference type="EMBL" id="JAGPXF010000007">
    <property type="protein sequence ID" value="KAH7236343.1"/>
    <property type="molecule type" value="Genomic_DNA"/>
</dbReference>
<feature type="signal peptide" evidence="1">
    <location>
        <begin position="1"/>
        <end position="24"/>
    </location>
</feature>
<evidence type="ECO:0000256" key="1">
    <source>
        <dbReference type="SAM" id="SignalP"/>
    </source>
</evidence>
<accession>A0A8K0RRF7</accession>
<evidence type="ECO:0008006" key="4">
    <source>
        <dbReference type="Google" id="ProtNLM"/>
    </source>
</evidence>
<keyword evidence="1" id="KW-0732">Signal</keyword>
<name>A0A8K0RRF7_9HYPO</name>
<dbReference type="Proteomes" id="UP000813427">
    <property type="component" value="Unassembled WGS sequence"/>
</dbReference>
<gene>
    <name evidence="2" type="ORF">BKA59DRAFT_308708</name>
</gene>
<keyword evidence="3" id="KW-1185">Reference proteome</keyword>